<evidence type="ECO:0000256" key="5">
    <source>
        <dbReference type="ARBA" id="ARBA00023136"/>
    </source>
</evidence>
<dbReference type="PANTHER" id="PTHR19444">
    <property type="entry name" value="UNC-93 RELATED"/>
    <property type="match status" value="1"/>
</dbReference>
<feature type="transmembrane region" description="Helical" evidence="7">
    <location>
        <begin position="370"/>
        <end position="390"/>
    </location>
</feature>
<keyword evidence="4 7" id="KW-1133">Transmembrane helix</keyword>
<proteinExistence type="inferred from homology"/>
<keyword evidence="3 7" id="KW-0812">Transmembrane</keyword>
<reference evidence="9" key="1">
    <citation type="journal article" date="2020" name="Nat. Commun.">
        <title>Genome assembly of wild tea tree DASZ reveals pedigree and selection history of tea varieties.</title>
        <authorList>
            <person name="Zhang W."/>
            <person name="Zhang Y."/>
            <person name="Qiu H."/>
            <person name="Guo Y."/>
            <person name="Wan H."/>
            <person name="Zhang X."/>
            <person name="Scossa F."/>
            <person name="Alseekh S."/>
            <person name="Zhang Q."/>
            <person name="Wang P."/>
            <person name="Xu L."/>
            <person name="Schmidt M.H."/>
            <person name="Jia X."/>
            <person name="Li D."/>
            <person name="Zhu A."/>
            <person name="Guo F."/>
            <person name="Chen W."/>
            <person name="Ni D."/>
            <person name="Usadel B."/>
            <person name="Fernie A.R."/>
            <person name="Wen W."/>
        </authorList>
    </citation>
    <scope>NUCLEOTIDE SEQUENCE [LARGE SCALE GENOMIC DNA]</scope>
    <source>
        <strain evidence="9">cv. G240</strain>
    </source>
</reference>
<dbReference type="InterPro" id="IPR010291">
    <property type="entry name" value="Ion_channel_UNC-93"/>
</dbReference>
<name>A0A7J7GCH8_CAMSI</name>
<dbReference type="InterPro" id="IPR051951">
    <property type="entry name" value="UNC-93_regulatory"/>
</dbReference>
<evidence type="ECO:0000256" key="4">
    <source>
        <dbReference type="ARBA" id="ARBA00022989"/>
    </source>
</evidence>
<dbReference type="PANTHER" id="PTHR19444:SF13">
    <property type="entry name" value="PROTEIN UNC-93 HOMOLOG A"/>
    <property type="match status" value="1"/>
</dbReference>
<evidence type="ECO:0000256" key="2">
    <source>
        <dbReference type="ARBA" id="ARBA00009172"/>
    </source>
</evidence>
<sequence>MRERENWKRRRKGRRRRRQKTKTRRRRRREQAKNTSASSIDLNSNNSSVPRYFGAASWSYRQQPKQVTPGNGYVAIAVSACIGQQIAYVSDLARYVSGIGRYGCEIQSRRYTGEYPTRPCHFPRSNNEKDSDFIPKIWGVRRGSDLILWQSELFGGNDAVTKIWGYTMVPASLYLGFSASIKWVAEVQFVGNLKSLFLLKDGTVPYSCASYKRGMLKERRLYQILLSVSTLPLFDLRMLLIIPLIAYSGLQQAFVWAEYTKYIAEPALGESGVGGAMAVYWAFDAICSLAMGRLTSGLKSITLIVCAGAFIQLIVLLWLLLKYSVTSGVLGILYPLIMAAALGIGDGIFNTQLNALLGMLFKHDMEGAFAQLKVWQCVSIAVVFFVSPYISLHAMLVVVLVAVCISVGGFLFLILMVEKAFSCAD</sequence>
<protein>
    <submittedName>
        <fullName evidence="8">Uncharacterized protein</fullName>
    </submittedName>
</protein>
<evidence type="ECO:0000256" key="3">
    <source>
        <dbReference type="ARBA" id="ARBA00022692"/>
    </source>
</evidence>
<accession>A0A7J7GCH8</accession>
<dbReference type="AlphaFoldDB" id="A0A7J7GCH8"/>
<feature type="compositionally biased region" description="Basic residues" evidence="6">
    <location>
        <begin position="7"/>
        <end position="30"/>
    </location>
</feature>
<comment type="similarity">
    <text evidence="2">Belongs to the unc-93 family.</text>
</comment>
<feature type="transmembrane region" description="Helical" evidence="7">
    <location>
        <begin position="396"/>
        <end position="417"/>
    </location>
</feature>
<reference evidence="8 9" key="2">
    <citation type="submission" date="2020-07" db="EMBL/GenBank/DDBJ databases">
        <title>Genome assembly of wild tea tree DASZ reveals pedigree and selection history of tea varieties.</title>
        <authorList>
            <person name="Zhang W."/>
        </authorList>
    </citation>
    <scope>NUCLEOTIDE SEQUENCE [LARGE SCALE GENOMIC DNA]</scope>
    <source>
        <strain evidence="9">cv. G240</strain>
        <tissue evidence="8">Leaf</tissue>
    </source>
</reference>
<dbReference type="Pfam" id="PF05978">
    <property type="entry name" value="UNC-93"/>
    <property type="match status" value="1"/>
</dbReference>
<comment type="subcellular location">
    <subcellularLocation>
        <location evidence="1">Membrane</location>
        <topology evidence="1">Multi-pass membrane protein</topology>
    </subcellularLocation>
</comment>
<evidence type="ECO:0000256" key="1">
    <source>
        <dbReference type="ARBA" id="ARBA00004141"/>
    </source>
</evidence>
<keyword evidence="5 7" id="KW-0472">Membrane</keyword>
<evidence type="ECO:0000313" key="9">
    <source>
        <dbReference type="Proteomes" id="UP000593564"/>
    </source>
</evidence>
<evidence type="ECO:0000256" key="7">
    <source>
        <dbReference type="SAM" id="Phobius"/>
    </source>
</evidence>
<feature type="transmembrane region" description="Helical" evidence="7">
    <location>
        <begin position="221"/>
        <end position="247"/>
    </location>
</feature>
<feature type="transmembrane region" description="Helical" evidence="7">
    <location>
        <begin position="327"/>
        <end position="349"/>
    </location>
</feature>
<dbReference type="EMBL" id="JACBKZ010000011">
    <property type="protein sequence ID" value="KAF5938469.1"/>
    <property type="molecule type" value="Genomic_DNA"/>
</dbReference>
<evidence type="ECO:0000313" key="8">
    <source>
        <dbReference type="EMBL" id="KAF5938469.1"/>
    </source>
</evidence>
<keyword evidence="9" id="KW-1185">Reference proteome</keyword>
<feature type="compositionally biased region" description="Polar residues" evidence="6">
    <location>
        <begin position="33"/>
        <end position="44"/>
    </location>
</feature>
<feature type="region of interest" description="Disordered" evidence="6">
    <location>
        <begin position="1"/>
        <end position="44"/>
    </location>
</feature>
<comment type="caution">
    <text evidence="8">The sequence shown here is derived from an EMBL/GenBank/DDBJ whole genome shotgun (WGS) entry which is preliminary data.</text>
</comment>
<feature type="transmembrane region" description="Helical" evidence="7">
    <location>
        <begin position="301"/>
        <end position="321"/>
    </location>
</feature>
<dbReference type="Proteomes" id="UP000593564">
    <property type="component" value="Unassembled WGS sequence"/>
</dbReference>
<organism evidence="8 9">
    <name type="scientific">Camellia sinensis</name>
    <name type="common">Tea plant</name>
    <name type="synonym">Thea sinensis</name>
    <dbReference type="NCBI Taxonomy" id="4442"/>
    <lineage>
        <taxon>Eukaryota</taxon>
        <taxon>Viridiplantae</taxon>
        <taxon>Streptophyta</taxon>
        <taxon>Embryophyta</taxon>
        <taxon>Tracheophyta</taxon>
        <taxon>Spermatophyta</taxon>
        <taxon>Magnoliopsida</taxon>
        <taxon>eudicotyledons</taxon>
        <taxon>Gunneridae</taxon>
        <taxon>Pentapetalae</taxon>
        <taxon>asterids</taxon>
        <taxon>Ericales</taxon>
        <taxon>Theaceae</taxon>
        <taxon>Camellia</taxon>
    </lineage>
</organism>
<evidence type="ECO:0000256" key="6">
    <source>
        <dbReference type="SAM" id="MobiDB-lite"/>
    </source>
</evidence>
<dbReference type="GO" id="GO:0016020">
    <property type="term" value="C:membrane"/>
    <property type="evidence" value="ECO:0007669"/>
    <property type="project" value="UniProtKB-SubCell"/>
</dbReference>
<gene>
    <name evidence="8" type="ORF">HYC85_022728</name>
</gene>